<organism evidence="1 2">
    <name type="scientific">Aspergillus eucalypticola (strain CBS 122712 / IBT 29274)</name>
    <dbReference type="NCBI Taxonomy" id="1448314"/>
    <lineage>
        <taxon>Eukaryota</taxon>
        <taxon>Fungi</taxon>
        <taxon>Dikarya</taxon>
        <taxon>Ascomycota</taxon>
        <taxon>Pezizomycotina</taxon>
        <taxon>Eurotiomycetes</taxon>
        <taxon>Eurotiomycetidae</taxon>
        <taxon>Eurotiales</taxon>
        <taxon>Aspergillaceae</taxon>
        <taxon>Aspergillus</taxon>
        <taxon>Aspergillus subgen. Circumdati</taxon>
    </lineage>
</organism>
<accession>A0A317UM84</accession>
<dbReference type="EMBL" id="MSFU01000039">
    <property type="protein sequence ID" value="PWY63083.1"/>
    <property type="molecule type" value="Genomic_DNA"/>
</dbReference>
<proteinExistence type="predicted"/>
<dbReference type="VEuPathDB" id="FungiDB:BO83DRAFT_164947"/>
<dbReference type="RefSeq" id="XP_025382842.1">
    <property type="nucleotide sequence ID" value="XM_025526350.1"/>
</dbReference>
<name>A0A317UM84_ASPEC</name>
<reference evidence="1" key="1">
    <citation type="submission" date="2016-12" db="EMBL/GenBank/DDBJ databases">
        <title>The genomes of Aspergillus section Nigri reveals drivers in fungal speciation.</title>
        <authorList>
            <consortium name="DOE Joint Genome Institute"/>
            <person name="Vesth T.C."/>
            <person name="Nybo J."/>
            <person name="Theobald S."/>
            <person name="Brandl J."/>
            <person name="Frisvad J.C."/>
            <person name="Nielsen K.F."/>
            <person name="Lyhne E.K."/>
            <person name="Kogle M.E."/>
            <person name="Kuo A."/>
            <person name="Riley R."/>
            <person name="Clum A."/>
            <person name="Nolan M."/>
            <person name="Lipzen A."/>
            <person name="Salamov A."/>
            <person name="Henrissat B."/>
            <person name="Wiebenga A."/>
            <person name="De vries R.P."/>
            <person name="Grigoriev I.V."/>
            <person name="Mortensen U.H."/>
            <person name="Andersen M.R."/>
            <person name="Baker S.E."/>
        </authorList>
    </citation>
    <scope>NUCLEOTIDE SEQUENCE</scope>
    <source>
        <strain evidence="1">CBS 122712</strain>
    </source>
</reference>
<dbReference type="Proteomes" id="UP000246171">
    <property type="component" value="Unassembled WGS sequence"/>
</dbReference>
<gene>
    <name evidence="1" type="ORF">BO83DRAFT_164947</name>
</gene>
<sequence length="196" mass="21158">MEFCVAENLHCGSRDSSLAPTAANHDRIIARLLGKLAGPGSTGCASFRGNLCFFRLVHLHFHLHLVFPSELAYSHGCSVLATIVAQTKSPLVGILILGSNRIAPDFVIHWIRSGNHDSPPNFLDAHLQRPPITSSCLPPPPSSSSQSFSTVNAATHTSPLPAQERYVGTLSVFSVESEGIRVMSPYKYIPSTMGIR</sequence>
<comment type="caution">
    <text evidence="1">The sequence shown here is derived from an EMBL/GenBank/DDBJ whole genome shotgun (WGS) entry which is preliminary data.</text>
</comment>
<dbReference type="GeneID" id="37048312"/>
<evidence type="ECO:0000313" key="1">
    <source>
        <dbReference type="EMBL" id="PWY63083.1"/>
    </source>
</evidence>
<protein>
    <submittedName>
        <fullName evidence="1">Uncharacterized protein</fullName>
    </submittedName>
</protein>
<dbReference type="AlphaFoldDB" id="A0A317UM84"/>
<keyword evidence="2" id="KW-1185">Reference proteome</keyword>
<evidence type="ECO:0000313" key="2">
    <source>
        <dbReference type="Proteomes" id="UP000246171"/>
    </source>
</evidence>